<keyword evidence="5" id="KW-0812">Transmembrane</keyword>
<dbReference type="PROSITE" id="PS50109">
    <property type="entry name" value="HIS_KIN"/>
    <property type="match status" value="1"/>
</dbReference>
<keyword evidence="5" id="KW-0472">Membrane</keyword>
<dbReference type="Proteomes" id="UP000182427">
    <property type="component" value="Chromosome I"/>
</dbReference>
<feature type="transmembrane region" description="Helical" evidence="5">
    <location>
        <begin position="39"/>
        <end position="67"/>
    </location>
</feature>
<reference evidence="8" key="1">
    <citation type="submission" date="2016-10" db="EMBL/GenBank/DDBJ databases">
        <authorList>
            <person name="Varghese N."/>
            <person name="Submissions S."/>
        </authorList>
    </citation>
    <scope>NUCLEOTIDE SEQUENCE [LARGE SCALE GENOMIC DNA]</scope>
    <source>
        <strain evidence="8">GAS232</strain>
    </source>
</reference>
<organism evidence="7 8">
    <name type="scientific">Terriglobus roseus</name>
    <dbReference type="NCBI Taxonomy" id="392734"/>
    <lineage>
        <taxon>Bacteria</taxon>
        <taxon>Pseudomonadati</taxon>
        <taxon>Acidobacteriota</taxon>
        <taxon>Terriglobia</taxon>
        <taxon>Terriglobales</taxon>
        <taxon>Acidobacteriaceae</taxon>
        <taxon>Terriglobus</taxon>
    </lineage>
</organism>
<dbReference type="SUPFAM" id="SSF55785">
    <property type="entry name" value="PYP-like sensor domain (PAS domain)"/>
    <property type="match status" value="1"/>
</dbReference>
<dbReference type="PANTHER" id="PTHR43047">
    <property type="entry name" value="TWO-COMPONENT HISTIDINE PROTEIN KINASE"/>
    <property type="match status" value="1"/>
</dbReference>
<dbReference type="RefSeq" id="WP_083344233.1">
    <property type="nucleotide sequence ID" value="NZ_LT629690.1"/>
</dbReference>
<dbReference type="GO" id="GO:0000155">
    <property type="term" value="F:phosphorelay sensor kinase activity"/>
    <property type="evidence" value="ECO:0007669"/>
    <property type="project" value="TreeGrafter"/>
</dbReference>
<sequence>MIRWWLKQRPQTVLFAAVLCVTAIALCDWRITFNATLGFLYIFPLAMLGTILRVWQIIGMAIFCMTLSSVLDPFSMDALVPRSILIFLTLATVGLLSRQIATGYRSEMESLTRLQDEVEARKVEIASRLAAEEQLDFLVQSSPAAVFTVSDSGEILIANPATHALLDVPAGSLCGSRIGDYIPELAAVPSVDETTTVYRTEMQTHGRRRNGEVFVANVFFSTYRTPAGPRLAALVVDASEDLREREEASLEQMLTGSHILVAAVSHEIRNVCGAIRVVHENLSRSGILNGNQDFESLGALTKTLARITSLELRRSTGGAAHNTFNAQDVLTDFRIVLERSCAELDITLAWDVPSDLPLVRADRQLLMQILLNLTKNSQFALEGVDDKWISVSARHHGNFIVIAVDDNGPGIPVGRSLFEPLQKGAHTTGLGLYLSRAFARSFHGELRHVPTSKGCSFVLELPLVGRSENSGS</sequence>
<dbReference type="InterPro" id="IPR035965">
    <property type="entry name" value="PAS-like_dom_sf"/>
</dbReference>
<keyword evidence="8" id="KW-1185">Reference proteome</keyword>
<dbReference type="EMBL" id="LT629690">
    <property type="protein sequence ID" value="SDE99338.1"/>
    <property type="molecule type" value="Genomic_DNA"/>
</dbReference>
<evidence type="ECO:0000256" key="1">
    <source>
        <dbReference type="ARBA" id="ARBA00000085"/>
    </source>
</evidence>
<dbReference type="PANTHER" id="PTHR43047:SF72">
    <property type="entry name" value="OSMOSENSING HISTIDINE PROTEIN KINASE SLN1"/>
    <property type="match status" value="1"/>
</dbReference>
<dbReference type="PRINTS" id="PR00344">
    <property type="entry name" value="BCTRLSENSOR"/>
</dbReference>
<keyword evidence="5" id="KW-1133">Transmembrane helix</keyword>
<dbReference type="InterPro" id="IPR004358">
    <property type="entry name" value="Sig_transdc_His_kin-like_C"/>
</dbReference>
<dbReference type="Pfam" id="PF00989">
    <property type="entry name" value="PAS"/>
    <property type="match status" value="1"/>
</dbReference>
<dbReference type="CDD" id="cd00130">
    <property type="entry name" value="PAS"/>
    <property type="match status" value="1"/>
</dbReference>
<dbReference type="GO" id="GO:0006355">
    <property type="term" value="P:regulation of DNA-templated transcription"/>
    <property type="evidence" value="ECO:0007669"/>
    <property type="project" value="InterPro"/>
</dbReference>
<dbReference type="GO" id="GO:0005886">
    <property type="term" value="C:plasma membrane"/>
    <property type="evidence" value="ECO:0007669"/>
    <property type="project" value="TreeGrafter"/>
</dbReference>
<dbReference type="EC" id="2.7.13.3" evidence="2"/>
<dbReference type="Gene3D" id="3.30.565.10">
    <property type="entry name" value="Histidine kinase-like ATPase, C-terminal domain"/>
    <property type="match status" value="1"/>
</dbReference>
<accession>A0A1G7HG28</accession>
<keyword evidence="4" id="KW-0418">Kinase</keyword>
<evidence type="ECO:0000256" key="5">
    <source>
        <dbReference type="SAM" id="Phobius"/>
    </source>
</evidence>
<evidence type="ECO:0000256" key="4">
    <source>
        <dbReference type="ARBA" id="ARBA00022777"/>
    </source>
</evidence>
<dbReference type="InterPro" id="IPR003594">
    <property type="entry name" value="HATPase_dom"/>
</dbReference>
<proteinExistence type="predicted"/>
<feature type="transmembrane region" description="Helical" evidence="5">
    <location>
        <begin position="12"/>
        <end position="33"/>
    </location>
</feature>
<dbReference type="InterPro" id="IPR036890">
    <property type="entry name" value="HATPase_C_sf"/>
</dbReference>
<dbReference type="OrthoDB" id="9772100at2"/>
<evidence type="ECO:0000256" key="3">
    <source>
        <dbReference type="ARBA" id="ARBA00022679"/>
    </source>
</evidence>
<dbReference type="CDD" id="cd00075">
    <property type="entry name" value="HATPase"/>
    <property type="match status" value="1"/>
</dbReference>
<dbReference type="GO" id="GO:0009927">
    <property type="term" value="F:histidine phosphotransfer kinase activity"/>
    <property type="evidence" value="ECO:0007669"/>
    <property type="project" value="TreeGrafter"/>
</dbReference>
<evidence type="ECO:0000256" key="2">
    <source>
        <dbReference type="ARBA" id="ARBA00012438"/>
    </source>
</evidence>
<comment type="catalytic activity">
    <reaction evidence="1">
        <text>ATP + protein L-histidine = ADP + protein N-phospho-L-histidine.</text>
        <dbReference type="EC" id="2.7.13.3"/>
    </reaction>
</comment>
<dbReference type="Pfam" id="PF02518">
    <property type="entry name" value="HATPase_c"/>
    <property type="match status" value="1"/>
</dbReference>
<feature type="transmembrane region" description="Helical" evidence="5">
    <location>
        <begin position="79"/>
        <end position="97"/>
    </location>
</feature>
<evidence type="ECO:0000313" key="7">
    <source>
        <dbReference type="EMBL" id="SDE99338.1"/>
    </source>
</evidence>
<dbReference type="SMART" id="SM00091">
    <property type="entry name" value="PAS"/>
    <property type="match status" value="1"/>
</dbReference>
<dbReference type="InterPro" id="IPR005467">
    <property type="entry name" value="His_kinase_dom"/>
</dbReference>
<dbReference type="Gene3D" id="3.30.450.20">
    <property type="entry name" value="PAS domain"/>
    <property type="match status" value="1"/>
</dbReference>
<dbReference type="InterPro" id="IPR013767">
    <property type="entry name" value="PAS_fold"/>
</dbReference>
<name>A0A1G7HG28_9BACT</name>
<dbReference type="InterPro" id="IPR000014">
    <property type="entry name" value="PAS"/>
</dbReference>
<feature type="domain" description="Histidine kinase" evidence="6">
    <location>
        <begin position="263"/>
        <end position="465"/>
    </location>
</feature>
<dbReference type="SUPFAM" id="SSF55874">
    <property type="entry name" value="ATPase domain of HSP90 chaperone/DNA topoisomerase II/histidine kinase"/>
    <property type="match status" value="1"/>
</dbReference>
<evidence type="ECO:0000259" key="6">
    <source>
        <dbReference type="PROSITE" id="PS50109"/>
    </source>
</evidence>
<dbReference type="SMART" id="SM00387">
    <property type="entry name" value="HATPase_c"/>
    <property type="match status" value="1"/>
</dbReference>
<keyword evidence="3" id="KW-0808">Transferase</keyword>
<gene>
    <name evidence="7" type="ORF">SAMN05444167_1061</name>
</gene>
<evidence type="ECO:0000313" key="8">
    <source>
        <dbReference type="Proteomes" id="UP000182427"/>
    </source>
</evidence>
<dbReference type="AlphaFoldDB" id="A0A1G7HG28"/>
<protein>
    <recommendedName>
        <fullName evidence="2">histidine kinase</fullName>
        <ecNumber evidence="2">2.7.13.3</ecNumber>
    </recommendedName>
</protein>